<keyword evidence="3" id="KW-1185">Reference proteome</keyword>
<feature type="compositionally biased region" description="Low complexity" evidence="1">
    <location>
        <begin position="1036"/>
        <end position="1049"/>
    </location>
</feature>
<feature type="compositionally biased region" description="Polar residues" evidence="1">
    <location>
        <begin position="618"/>
        <end position="630"/>
    </location>
</feature>
<evidence type="ECO:0000313" key="2">
    <source>
        <dbReference type="EMBL" id="PPQ99583.1"/>
    </source>
</evidence>
<feature type="compositionally biased region" description="Low complexity" evidence="1">
    <location>
        <begin position="1166"/>
        <end position="1185"/>
    </location>
</feature>
<feature type="compositionally biased region" description="Polar residues" evidence="1">
    <location>
        <begin position="374"/>
        <end position="391"/>
    </location>
</feature>
<protein>
    <submittedName>
        <fullName evidence="2">Uncharacterized protein</fullName>
    </submittedName>
</protein>
<feature type="compositionally biased region" description="Polar residues" evidence="1">
    <location>
        <begin position="727"/>
        <end position="736"/>
    </location>
</feature>
<feature type="region of interest" description="Disordered" evidence="1">
    <location>
        <begin position="842"/>
        <end position="942"/>
    </location>
</feature>
<comment type="caution">
    <text evidence="2">The sequence shown here is derived from an EMBL/GenBank/DDBJ whole genome shotgun (WGS) entry which is preliminary data.</text>
</comment>
<feature type="compositionally biased region" description="Low complexity" evidence="1">
    <location>
        <begin position="425"/>
        <end position="437"/>
    </location>
</feature>
<evidence type="ECO:0000313" key="3">
    <source>
        <dbReference type="Proteomes" id="UP000284842"/>
    </source>
</evidence>
<dbReference type="InParanoid" id="A0A409Y9P9"/>
<feature type="region of interest" description="Disordered" evidence="1">
    <location>
        <begin position="1160"/>
        <end position="1190"/>
    </location>
</feature>
<feature type="compositionally biased region" description="Low complexity" evidence="1">
    <location>
        <begin position="536"/>
        <end position="552"/>
    </location>
</feature>
<dbReference type="Proteomes" id="UP000284842">
    <property type="component" value="Unassembled WGS sequence"/>
</dbReference>
<feature type="compositionally biased region" description="Polar residues" evidence="1">
    <location>
        <begin position="906"/>
        <end position="917"/>
    </location>
</feature>
<feature type="compositionally biased region" description="Polar residues" evidence="1">
    <location>
        <begin position="1"/>
        <end position="14"/>
    </location>
</feature>
<dbReference type="EMBL" id="NHTK01001353">
    <property type="protein sequence ID" value="PPQ99583.1"/>
    <property type="molecule type" value="Genomic_DNA"/>
</dbReference>
<feature type="region of interest" description="Disordered" evidence="1">
    <location>
        <begin position="1"/>
        <end position="312"/>
    </location>
</feature>
<feature type="compositionally biased region" description="Polar residues" evidence="1">
    <location>
        <begin position="357"/>
        <end position="366"/>
    </location>
</feature>
<feature type="compositionally biased region" description="Basic and acidic residues" evidence="1">
    <location>
        <begin position="1105"/>
        <end position="1121"/>
    </location>
</feature>
<feature type="compositionally biased region" description="Polar residues" evidence="1">
    <location>
        <begin position="1127"/>
        <end position="1141"/>
    </location>
</feature>
<dbReference type="STRING" id="181874.A0A409Y9P9"/>
<feature type="compositionally biased region" description="Basic and acidic residues" evidence="1">
    <location>
        <begin position="244"/>
        <end position="255"/>
    </location>
</feature>
<evidence type="ECO:0000256" key="1">
    <source>
        <dbReference type="SAM" id="MobiDB-lite"/>
    </source>
</evidence>
<feature type="region of interest" description="Disordered" evidence="1">
    <location>
        <begin position="792"/>
        <end position="823"/>
    </location>
</feature>
<reference evidence="2 3" key="1">
    <citation type="journal article" date="2018" name="Evol. Lett.">
        <title>Horizontal gene cluster transfer increased hallucinogenic mushroom diversity.</title>
        <authorList>
            <person name="Reynolds H.T."/>
            <person name="Vijayakumar V."/>
            <person name="Gluck-Thaler E."/>
            <person name="Korotkin H.B."/>
            <person name="Matheny P.B."/>
            <person name="Slot J.C."/>
        </authorList>
    </citation>
    <scope>NUCLEOTIDE SEQUENCE [LARGE SCALE GENOMIC DNA]</scope>
    <source>
        <strain evidence="2 3">2629</strain>
    </source>
</reference>
<feature type="compositionally biased region" description="Polar residues" evidence="1">
    <location>
        <begin position="497"/>
        <end position="521"/>
    </location>
</feature>
<gene>
    <name evidence="2" type="ORF">CVT24_005162</name>
</gene>
<feature type="compositionally biased region" description="Basic and acidic residues" evidence="1">
    <location>
        <begin position="926"/>
        <end position="942"/>
    </location>
</feature>
<feature type="compositionally biased region" description="Polar residues" evidence="1">
    <location>
        <begin position="26"/>
        <end position="43"/>
    </location>
</feature>
<feature type="region of interest" description="Disordered" evidence="1">
    <location>
        <begin position="1102"/>
        <end position="1141"/>
    </location>
</feature>
<feature type="region of interest" description="Disordered" evidence="1">
    <location>
        <begin position="351"/>
        <end position="738"/>
    </location>
</feature>
<sequence>MAAPRSPNTSSSILPQPKKSVFSAAIASTSRRQSMSNVPSNFSPHPLSQGIGFSPGPPQQTTTPTPAGPGSGTGIPSFKSLRSLLPFGPNKNATPNALTSTPPNPSKSPFPNFGSMRRSMQKDRDRKMSLSNDASPIIAIGHPNDAPVRRSVSLPRLEKPLPEEPPASSSHRESFLRNSLGDDGSRRSSAYTLRTPSPGPPLSAELSTIIEADNSGVSRHAPFFGMTSPPTPSRSSSPPIINRDLLHPEAPRSHDQASGPSKPEKAVNPSDFENEGETFALDLDTSQLADQVRNALRGEDGSPNSAKQWLNVDKGAIIIDTDDDEIAVGDKTFNMDPNDVDPSLAALLSPNSLTASKNGSSHSLQRSHGHSESAKTSPTTPTFQPSASPSSRLPRGRPASSFLPRLKSANMSPTPSPTSPRFVLPTPTSPTSNPVTPRASPAKPKTPIIAVNGHDYTPSSPTSPKTSPTLPGSSTPAKKASSNRFFSPTKLGLKPTPNGSLSTDANSNTTPKMGSPTNTRNRTLREVMLGVSRANSADSGSPATPSTSSLSPMVGRASLDARRPTPYQSTNEGIGLGRPSLELRRGGSYDSRLSSNSRAPTQPSPTSISGTADDFTTEPDSSPSPETQFTEPAMFHTPYRPSLDSVSTRPSLDAGSRPSSSAARLKQRERERDYSPRENLHPPRGPPPDRVRKRSMSVQERWGTPKAKPNAPGVAASEAGAPVSASRPGSSMSVHGSSGRRGVYNGFSASATDVNDLSPAGPGPKMEWLGPRTAKAFKAAGLLDFEKDREREGFDTPTEPRYYHRERSGSINGVLAPSPLGSGVNGSSGALNRFASMRSASEYNPSSNRAQSRMAFSEVAGPSGRRESGTFSQYAGSSYGPPGLMESPTFTASSGSRGGDRDTPRSGASTAPTSVSESFGYFSRSAGDRDYRERERERDREELRELKERHATEMGALLNALSDSQRTVRLLRDENSELRERLDRLEVVVRENNGLRQACGEMQLETTSLRRECAELRSQLVVAKTLTRSSTTAGALSVSRPSSGSSGLRTPIPRTGNGSPLARTFVPPVEDEKNLEQHQDNADTTIIIHDDVDNDQPLPQYLQRRKVEPDNKVDDSQRFSLEDLEPASSSTPSTKRRLSNTSSIFPIPPSNMTMLLHDDAHPNFGSSANSNHSSADHSFYPSSQAPFPPSSPISSRVINATTPTQSKAISFPRSQAQPNGFGDESMSNMFNKSVSSAVSISPTTANFSMATGSPGSLYLRPEHEVLLGDMESLDLGVRNIDLELDAGRMSDGW</sequence>
<accession>A0A409Y9P9</accession>
<feature type="region of interest" description="Disordered" evidence="1">
    <location>
        <begin position="1028"/>
        <end position="1065"/>
    </location>
</feature>
<organism evidence="2 3">
    <name type="scientific">Panaeolus cyanescens</name>
    <dbReference type="NCBI Taxonomy" id="181874"/>
    <lineage>
        <taxon>Eukaryota</taxon>
        <taxon>Fungi</taxon>
        <taxon>Dikarya</taxon>
        <taxon>Basidiomycota</taxon>
        <taxon>Agaricomycotina</taxon>
        <taxon>Agaricomycetes</taxon>
        <taxon>Agaricomycetidae</taxon>
        <taxon>Agaricales</taxon>
        <taxon>Agaricineae</taxon>
        <taxon>Galeropsidaceae</taxon>
        <taxon>Panaeolus</taxon>
    </lineage>
</organism>
<feature type="compositionally biased region" description="Basic and acidic residues" evidence="1">
    <location>
        <begin position="666"/>
        <end position="681"/>
    </location>
</feature>
<name>A0A409Y9P9_9AGAR</name>
<feature type="compositionally biased region" description="Polar residues" evidence="1">
    <location>
        <begin position="591"/>
        <end position="610"/>
    </location>
</feature>
<proteinExistence type="predicted"/>
<feature type="compositionally biased region" description="Low complexity" evidence="1">
    <location>
        <begin position="457"/>
        <end position="476"/>
    </location>
</feature>
<feature type="compositionally biased region" description="Polar residues" evidence="1">
    <location>
        <begin position="842"/>
        <end position="851"/>
    </location>
</feature>
<dbReference type="OrthoDB" id="3216045at2759"/>